<keyword evidence="5" id="KW-0812">Transmembrane</keyword>
<dbReference type="AlphaFoldDB" id="A0A940YDR3"/>
<dbReference type="PANTHER" id="PTHR43280:SF29">
    <property type="entry name" value="ARAC-FAMILY TRANSCRIPTIONAL REGULATOR"/>
    <property type="match status" value="1"/>
</dbReference>
<evidence type="ECO:0000313" key="7">
    <source>
        <dbReference type="EMBL" id="MBQ0930747.1"/>
    </source>
</evidence>
<dbReference type="RefSeq" id="WP_210853747.1">
    <property type="nucleotide sequence ID" value="NZ_JAGQDD010000005.1"/>
</dbReference>
<protein>
    <submittedName>
        <fullName evidence="7">AraC family transcriptional regulator</fullName>
    </submittedName>
</protein>
<sequence>MDWLAWMDSLLRGAAAALAALLAAWLWRAGATSPAARIGRLLLAGLVVQTLAGHPGVESSLSRAALAPLVGVAVANALLFWALALTLFRADGQAPSHWPLAWLAAVALGVFNVSLGCTGRDEGWAQAAAAAQRLLPLACAAGALWVALRHWRGDLVEPRRRLRLVIVAGGGAYTLVQLALRLGQPGGRLVGGAALLDSAMVAAMLAAVVLGMARLRDDLGWFIGPAPAAPAAPPPSPDVAPPTAAVAPRDPDDDLTAERLQRAMQQDQLWRQGELGIGALAARLGCPEYRLRRVIRDRLGHGHFSAFINSHRIAAAQAALADPARRDQAVLAIALDVGFQSIGPFNRAFKAATGQTPTEFRRQQLADS</sequence>
<proteinExistence type="predicted"/>
<keyword evidence="5" id="KW-0472">Membrane</keyword>
<feature type="transmembrane region" description="Helical" evidence="5">
    <location>
        <begin position="160"/>
        <end position="180"/>
    </location>
</feature>
<dbReference type="SMART" id="SM00342">
    <property type="entry name" value="HTH_ARAC"/>
    <property type="match status" value="1"/>
</dbReference>
<organism evidence="7 8">
    <name type="scientific">Ideonella alba</name>
    <dbReference type="NCBI Taxonomy" id="2824118"/>
    <lineage>
        <taxon>Bacteria</taxon>
        <taxon>Pseudomonadati</taxon>
        <taxon>Pseudomonadota</taxon>
        <taxon>Betaproteobacteria</taxon>
        <taxon>Burkholderiales</taxon>
        <taxon>Sphaerotilaceae</taxon>
        <taxon>Ideonella</taxon>
    </lineage>
</organism>
<keyword evidence="2" id="KW-0238">DNA-binding</keyword>
<keyword evidence="5" id="KW-1133">Transmembrane helix</keyword>
<dbReference type="Proteomes" id="UP000676246">
    <property type="component" value="Unassembled WGS sequence"/>
</dbReference>
<dbReference type="EMBL" id="JAGQDD010000005">
    <property type="protein sequence ID" value="MBQ0930747.1"/>
    <property type="molecule type" value="Genomic_DNA"/>
</dbReference>
<evidence type="ECO:0000313" key="8">
    <source>
        <dbReference type="Proteomes" id="UP000676246"/>
    </source>
</evidence>
<feature type="domain" description="HTH araC/xylS-type" evidence="6">
    <location>
        <begin position="258"/>
        <end position="363"/>
    </location>
</feature>
<evidence type="ECO:0000256" key="3">
    <source>
        <dbReference type="ARBA" id="ARBA00023163"/>
    </source>
</evidence>
<evidence type="ECO:0000256" key="2">
    <source>
        <dbReference type="ARBA" id="ARBA00023125"/>
    </source>
</evidence>
<dbReference type="InterPro" id="IPR009057">
    <property type="entry name" value="Homeodomain-like_sf"/>
</dbReference>
<feature type="compositionally biased region" description="Pro residues" evidence="4">
    <location>
        <begin position="230"/>
        <end position="240"/>
    </location>
</feature>
<reference evidence="7 8" key="1">
    <citation type="submission" date="2021-04" db="EMBL/GenBank/DDBJ databases">
        <title>The genome sequence of Ideonella sp. 3Y2.</title>
        <authorList>
            <person name="Liu Y."/>
        </authorList>
    </citation>
    <scope>NUCLEOTIDE SEQUENCE [LARGE SCALE GENOMIC DNA]</scope>
    <source>
        <strain evidence="7 8">3Y2</strain>
    </source>
</reference>
<feature type="transmembrane region" description="Helical" evidence="5">
    <location>
        <begin position="124"/>
        <end position="148"/>
    </location>
</feature>
<keyword evidence="8" id="KW-1185">Reference proteome</keyword>
<evidence type="ECO:0000256" key="5">
    <source>
        <dbReference type="SAM" id="Phobius"/>
    </source>
</evidence>
<dbReference type="SUPFAM" id="SSF46689">
    <property type="entry name" value="Homeodomain-like"/>
    <property type="match status" value="1"/>
</dbReference>
<feature type="region of interest" description="Disordered" evidence="4">
    <location>
        <begin position="230"/>
        <end position="251"/>
    </location>
</feature>
<evidence type="ECO:0000259" key="6">
    <source>
        <dbReference type="PROSITE" id="PS01124"/>
    </source>
</evidence>
<dbReference type="InterPro" id="IPR018060">
    <property type="entry name" value="HTH_AraC"/>
</dbReference>
<keyword evidence="1" id="KW-0805">Transcription regulation</keyword>
<feature type="transmembrane region" description="Helical" evidence="5">
    <location>
        <begin position="192"/>
        <end position="213"/>
    </location>
</feature>
<evidence type="ECO:0000256" key="4">
    <source>
        <dbReference type="SAM" id="MobiDB-lite"/>
    </source>
</evidence>
<dbReference type="PROSITE" id="PS01124">
    <property type="entry name" value="HTH_ARAC_FAMILY_2"/>
    <property type="match status" value="1"/>
</dbReference>
<dbReference type="InterPro" id="IPR018062">
    <property type="entry name" value="HTH_AraC-typ_CS"/>
</dbReference>
<dbReference type="Pfam" id="PF12833">
    <property type="entry name" value="HTH_18"/>
    <property type="match status" value="1"/>
</dbReference>
<dbReference type="GO" id="GO:0043565">
    <property type="term" value="F:sequence-specific DNA binding"/>
    <property type="evidence" value="ECO:0007669"/>
    <property type="project" value="InterPro"/>
</dbReference>
<dbReference type="GO" id="GO:0003700">
    <property type="term" value="F:DNA-binding transcription factor activity"/>
    <property type="evidence" value="ECO:0007669"/>
    <property type="project" value="InterPro"/>
</dbReference>
<evidence type="ECO:0000256" key="1">
    <source>
        <dbReference type="ARBA" id="ARBA00023015"/>
    </source>
</evidence>
<comment type="caution">
    <text evidence="7">The sequence shown here is derived from an EMBL/GenBank/DDBJ whole genome shotgun (WGS) entry which is preliminary data.</text>
</comment>
<accession>A0A940YDR3</accession>
<dbReference type="Gene3D" id="1.10.10.60">
    <property type="entry name" value="Homeodomain-like"/>
    <property type="match status" value="1"/>
</dbReference>
<gene>
    <name evidence="7" type="ORF">KAK03_09615</name>
</gene>
<dbReference type="PROSITE" id="PS00041">
    <property type="entry name" value="HTH_ARAC_FAMILY_1"/>
    <property type="match status" value="1"/>
</dbReference>
<dbReference type="PANTHER" id="PTHR43280">
    <property type="entry name" value="ARAC-FAMILY TRANSCRIPTIONAL REGULATOR"/>
    <property type="match status" value="1"/>
</dbReference>
<feature type="transmembrane region" description="Helical" evidence="5">
    <location>
        <begin position="100"/>
        <end position="118"/>
    </location>
</feature>
<keyword evidence="3" id="KW-0804">Transcription</keyword>
<feature type="transmembrane region" description="Helical" evidence="5">
    <location>
        <begin position="65"/>
        <end position="88"/>
    </location>
</feature>
<name>A0A940YDR3_9BURK</name>